<dbReference type="Gene3D" id="1.10.8.1310">
    <property type="match status" value="1"/>
</dbReference>
<accession>A0A9N8W0K7</accession>
<dbReference type="Gene3D" id="1.10.472.80">
    <property type="entry name" value="Ypt/Rab-GAP domain of gyp1p, domain 3"/>
    <property type="match status" value="1"/>
</dbReference>
<dbReference type="InterPro" id="IPR045913">
    <property type="entry name" value="TBC20/Gyp8-like"/>
</dbReference>
<dbReference type="GO" id="GO:0006888">
    <property type="term" value="P:endoplasmic reticulum to Golgi vesicle-mediated transport"/>
    <property type="evidence" value="ECO:0007669"/>
    <property type="project" value="TreeGrafter"/>
</dbReference>
<feature type="domain" description="Rab-GAP TBC" evidence="2">
    <location>
        <begin position="30"/>
        <end position="218"/>
    </location>
</feature>
<dbReference type="PANTHER" id="PTHR20913">
    <property type="entry name" value="TBC1 DOMAIN FAMILY MEMBER 20/GTPASE"/>
    <property type="match status" value="1"/>
</dbReference>
<dbReference type="GO" id="GO:0005096">
    <property type="term" value="F:GTPase activator activity"/>
    <property type="evidence" value="ECO:0007669"/>
    <property type="project" value="UniProtKB-KW"/>
</dbReference>
<dbReference type="InterPro" id="IPR035969">
    <property type="entry name" value="Rab-GAP_TBC_sf"/>
</dbReference>
<dbReference type="Pfam" id="PF00566">
    <property type="entry name" value="RabGAP-TBC"/>
    <property type="match status" value="1"/>
</dbReference>
<dbReference type="PROSITE" id="PS50086">
    <property type="entry name" value="TBC_RABGAP"/>
    <property type="match status" value="1"/>
</dbReference>
<keyword evidence="4" id="KW-1185">Reference proteome</keyword>
<evidence type="ECO:0000313" key="3">
    <source>
        <dbReference type="EMBL" id="CAG8472920.1"/>
    </source>
</evidence>
<keyword evidence="1" id="KW-0343">GTPase activation</keyword>
<comment type="caution">
    <text evidence="3">The sequence shown here is derived from an EMBL/GenBank/DDBJ whole genome shotgun (WGS) entry which is preliminary data.</text>
</comment>
<name>A0A9N8W0K7_9GLOM</name>
<protein>
    <submittedName>
        <fullName evidence="3">13550_t:CDS:1</fullName>
    </submittedName>
</protein>
<dbReference type="PANTHER" id="PTHR20913:SF7">
    <property type="entry name" value="RE60063P"/>
    <property type="match status" value="1"/>
</dbReference>
<proteinExistence type="predicted"/>
<dbReference type="GO" id="GO:0005789">
    <property type="term" value="C:endoplasmic reticulum membrane"/>
    <property type="evidence" value="ECO:0007669"/>
    <property type="project" value="TreeGrafter"/>
</dbReference>
<dbReference type="EMBL" id="CAJVPS010000279">
    <property type="protein sequence ID" value="CAG8472920.1"/>
    <property type="molecule type" value="Genomic_DNA"/>
</dbReference>
<dbReference type="OrthoDB" id="206700at2759"/>
<reference evidence="3" key="1">
    <citation type="submission" date="2021-06" db="EMBL/GenBank/DDBJ databases">
        <authorList>
            <person name="Kallberg Y."/>
            <person name="Tangrot J."/>
            <person name="Rosling A."/>
        </authorList>
    </citation>
    <scope>NUCLEOTIDE SEQUENCE</scope>
    <source>
        <strain evidence="3">FL130A</strain>
    </source>
</reference>
<organism evidence="3 4">
    <name type="scientific">Ambispora leptoticha</name>
    <dbReference type="NCBI Taxonomy" id="144679"/>
    <lineage>
        <taxon>Eukaryota</taxon>
        <taxon>Fungi</taxon>
        <taxon>Fungi incertae sedis</taxon>
        <taxon>Mucoromycota</taxon>
        <taxon>Glomeromycotina</taxon>
        <taxon>Glomeromycetes</taxon>
        <taxon>Archaeosporales</taxon>
        <taxon>Ambisporaceae</taxon>
        <taxon>Ambispora</taxon>
    </lineage>
</organism>
<dbReference type="SMART" id="SM00164">
    <property type="entry name" value="TBC"/>
    <property type="match status" value="1"/>
</dbReference>
<dbReference type="AlphaFoldDB" id="A0A9N8W0K7"/>
<evidence type="ECO:0000259" key="2">
    <source>
        <dbReference type="PROSITE" id="PS50086"/>
    </source>
</evidence>
<evidence type="ECO:0000313" key="4">
    <source>
        <dbReference type="Proteomes" id="UP000789508"/>
    </source>
</evidence>
<dbReference type="SUPFAM" id="SSF47923">
    <property type="entry name" value="Ypt/Rab-GAP domain of gyp1p"/>
    <property type="match status" value="2"/>
</dbReference>
<evidence type="ECO:0000256" key="1">
    <source>
        <dbReference type="ARBA" id="ARBA00022468"/>
    </source>
</evidence>
<dbReference type="InterPro" id="IPR000195">
    <property type="entry name" value="Rab-GAP-TBC_dom"/>
</dbReference>
<gene>
    <name evidence="3" type="ORF">ALEPTO_LOCUS2100</name>
</gene>
<sequence length="591" mass="67231">MDSRHEQIRKAINEADLKMLKKIATTGPGLINSDFRRECWPLLLHCTFDDEKRTKGRAEDISLKDRHQVEADINRSFVHFPKGISSIEKTEKIKQLQEVIITVLKRHPDISYYQGFHDVCSFLLLILGEETAINVAEQIVMGPLRDAARESLEPFMRNLTLVGELVKKEDAQLYNFLVSSEVFPEPISCISWLMTWCSHNVYDLDKLARIFDYMIASNAQSTCAYFTAAVILSRKSELLAINDDDCSLLHVHLGKFPQDANIDYLIEKAVSLQSRYSPEDKLNKLFSLLLVPKNFWHSQIEEIREKVSGAVKTLGWFLFGLQIAIKQALDAFDGRSLPITYDQETEHLVWAFLTERKVLRKLFVKKYNDHRIANDTRELAEEYEDLIQKLLDIATESDRQNKHSASKSEQLTENLKTRRTIAGIVSGAAIVAAPLTSGASLIAAALASTVAVHANEKIKAEAKKTEIVVNTKSKLIEKISNISENVKQFEIVWRGLADEAVLQKENTADDPIINKDDLKLKWEEMYEMFKSYANNAQRRLDDASVIWIESGAASAGKSIGELSLIIFSLELILSDFRYYVTLLSRSYMYLN</sequence>
<dbReference type="Proteomes" id="UP000789508">
    <property type="component" value="Unassembled WGS sequence"/>
</dbReference>